<keyword evidence="2" id="KW-1185">Reference proteome</keyword>
<protein>
    <recommendedName>
        <fullName evidence="3">Rna-directed dna polymerase from mobile element jockey-like</fullName>
    </recommendedName>
</protein>
<evidence type="ECO:0000313" key="2">
    <source>
        <dbReference type="Proteomes" id="UP001145742"/>
    </source>
</evidence>
<name>A0ABQ9D071_9PASS</name>
<accession>A0ABQ9D071</accession>
<comment type="caution">
    <text evidence="1">The sequence shown here is derived from an EMBL/GenBank/DDBJ whole genome shotgun (WGS) entry which is preliminary data.</text>
</comment>
<evidence type="ECO:0000313" key="1">
    <source>
        <dbReference type="EMBL" id="KAJ7409575.1"/>
    </source>
</evidence>
<dbReference type="Proteomes" id="UP001145742">
    <property type="component" value="Unassembled WGS sequence"/>
</dbReference>
<reference evidence="1" key="1">
    <citation type="submission" date="2019-10" db="EMBL/GenBank/DDBJ databases">
        <authorList>
            <person name="Soares A.E.R."/>
            <person name="Aleixo A."/>
            <person name="Schneider P."/>
            <person name="Miyaki C.Y."/>
            <person name="Schneider M.P."/>
            <person name="Mello C."/>
            <person name="Vasconcelos A.T.R."/>
        </authorList>
    </citation>
    <scope>NUCLEOTIDE SEQUENCE</scope>
    <source>
        <tissue evidence="1">Muscle</tissue>
    </source>
</reference>
<organism evidence="1 2">
    <name type="scientific">Willisornis vidua</name>
    <name type="common">Xingu scale-backed antbird</name>
    <dbReference type="NCBI Taxonomy" id="1566151"/>
    <lineage>
        <taxon>Eukaryota</taxon>
        <taxon>Metazoa</taxon>
        <taxon>Chordata</taxon>
        <taxon>Craniata</taxon>
        <taxon>Vertebrata</taxon>
        <taxon>Euteleostomi</taxon>
        <taxon>Archelosauria</taxon>
        <taxon>Archosauria</taxon>
        <taxon>Dinosauria</taxon>
        <taxon>Saurischia</taxon>
        <taxon>Theropoda</taxon>
        <taxon>Coelurosauria</taxon>
        <taxon>Aves</taxon>
        <taxon>Neognathae</taxon>
        <taxon>Neoaves</taxon>
        <taxon>Telluraves</taxon>
        <taxon>Australaves</taxon>
        <taxon>Passeriformes</taxon>
        <taxon>Thamnophilidae</taxon>
        <taxon>Willisornis</taxon>
    </lineage>
</organism>
<proteinExistence type="predicted"/>
<dbReference type="PANTHER" id="PTHR33332">
    <property type="entry name" value="REVERSE TRANSCRIPTASE DOMAIN-CONTAINING PROTEIN"/>
    <property type="match status" value="1"/>
</dbReference>
<gene>
    <name evidence="1" type="ORF">WISP_113620</name>
</gene>
<evidence type="ECO:0008006" key="3">
    <source>
        <dbReference type="Google" id="ProtNLM"/>
    </source>
</evidence>
<dbReference type="EMBL" id="WHWB01034464">
    <property type="protein sequence ID" value="KAJ7409575.1"/>
    <property type="molecule type" value="Genomic_DNA"/>
</dbReference>
<sequence length="130" mass="14862">MPEGWDAIQRDMDKLVKWAHGNLLRFNKAKPKVLHLVKGNAQDRYRLGDGQTESSHAKNLGLLEDERLDMTKQCALTAQKSSCILGCIKSSVTSRSREWILPLYPALVRPHLECCIQLWGPQHRKDMDLL</sequence>